<comment type="caution">
    <text evidence="1">The sequence shown here is derived from an EMBL/GenBank/DDBJ whole genome shotgun (WGS) entry which is preliminary data.</text>
</comment>
<proteinExistence type="predicted"/>
<name>A0ACC2SRX6_9FUNG</name>
<evidence type="ECO:0000313" key="2">
    <source>
        <dbReference type="Proteomes" id="UP001165960"/>
    </source>
</evidence>
<evidence type="ECO:0000313" key="1">
    <source>
        <dbReference type="EMBL" id="KAJ9065060.1"/>
    </source>
</evidence>
<dbReference type="EMBL" id="QTSX02004386">
    <property type="protein sequence ID" value="KAJ9065060.1"/>
    <property type="molecule type" value="Genomic_DNA"/>
</dbReference>
<accession>A0ACC2SRX6</accession>
<gene>
    <name evidence="1" type="ORF">DSO57_1023799</name>
</gene>
<organism evidence="1 2">
    <name type="scientific">Entomophthora muscae</name>
    <dbReference type="NCBI Taxonomy" id="34485"/>
    <lineage>
        <taxon>Eukaryota</taxon>
        <taxon>Fungi</taxon>
        <taxon>Fungi incertae sedis</taxon>
        <taxon>Zoopagomycota</taxon>
        <taxon>Entomophthoromycotina</taxon>
        <taxon>Entomophthoromycetes</taxon>
        <taxon>Entomophthorales</taxon>
        <taxon>Entomophthoraceae</taxon>
        <taxon>Entomophthora</taxon>
    </lineage>
</organism>
<reference evidence="1" key="1">
    <citation type="submission" date="2022-04" db="EMBL/GenBank/DDBJ databases">
        <title>Genome of the entomopathogenic fungus Entomophthora muscae.</title>
        <authorList>
            <person name="Elya C."/>
            <person name="Lovett B.R."/>
            <person name="Lee E."/>
            <person name="Macias A.M."/>
            <person name="Hajek A.E."/>
            <person name="De Bivort B.L."/>
            <person name="Kasson M.T."/>
            <person name="De Fine Licht H.H."/>
            <person name="Stajich J.E."/>
        </authorList>
    </citation>
    <scope>NUCLEOTIDE SEQUENCE</scope>
    <source>
        <strain evidence="1">Berkeley</strain>
    </source>
</reference>
<dbReference type="Proteomes" id="UP001165960">
    <property type="component" value="Unassembled WGS sequence"/>
</dbReference>
<protein>
    <submittedName>
        <fullName evidence="1">Uncharacterized protein</fullName>
    </submittedName>
</protein>
<keyword evidence="2" id="KW-1185">Reference proteome</keyword>
<sequence length="242" mass="26838">MGKKSKSKKEQNSVTSKPKKKASKKANTEKETLNDSKEDKDGISLEVIKGFNVLPVLVPNPNSNKESNSSIETIHYLYFKKHLVNLKSEFIASERSTEVDESQLLPPGRTLFRGCRVAKVLIRTPNSLCTVPRSESLDKSNFFKKTATPASKNLGSLFPSPIQLATGRLEDTLLTYPNYAYVVLKEVAGVEKLFNYTLKKAPRDAESDSLDSETNFSRSSLVQLRPLASKSPSSGIESKYSD</sequence>